<evidence type="ECO:0000313" key="2">
    <source>
        <dbReference type="EMBL" id="GBN03061.1"/>
    </source>
</evidence>
<organism evidence="2 3">
    <name type="scientific">Araneus ventricosus</name>
    <name type="common">Orbweaver spider</name>
    <name type="synonym">Epeira ventricosa</name>
    <dbReference type="NCBI Taxonomy" id="182803"/>
    <lineage>
        <taxon>Eukaryota</taxon>
        <taxon>Metazoa</taxon>
        <taxon>Ecdysozoa</taxon>
        <taxon>Arthropoda</taxon>
        <taxon>Chelicerata</taxon>
        <taxon>Arachnida</taxon>
        <taxon>Araneae</taxon>
        <taxon>Araneomorphae</taxon>
        <taxon>Entelegynae</taxon>
        <taxon>Araneoidea</taxon>
        <taxon>Araneidae</taxon>
        <taxon>Araneus</taxon>
    </lineage>
</organism>
<feature type="domain" description="BTB" evidence="1">
    <location>
        <begin position="368"/>
        <end position="435"/>
    </location>
</feature>
<gene>
    <name evidence="2" type="primary">Tdpoz1_3</name>
    <name evidence="2" type="ORF">AVEN_57564_1</name>
</gene>
<dbReference type="InterPro" id="IPR011333">
    <property type="entry name" value="SKP1/BTB/POZ_sf"/>
</dbReference>
<dbReference type="InterPro" id="IPR000210">
    <property type="entry name" value="BTB/POZ_dom"/>
</dbReference>
<dbReference type="PANTHER" id="PTHR24413">
    <property type="entry name" value="SPECKLE-TYPE POZ PROTEIN"/>
    <property type="match status" value="1"/>
</dbReference>
<comment type="caution">
    <text evidence="2">The sequence shown here is derived from an EMBL/GenBank/DDBJ whole genome shotgun (WGS) entry which is preliminary data.</text>
</comment>
<name>A0A4Y2KL20_ARAVE</name>
<evidence type="ECO:0000313" key="3">
    <source>
        <dbReference type="Proteomes" id="UP000499080"/>
    </source>
</evidence>
<keyword evidence="3" id="KW-1185">Reference proteome</keyword>
<dbReference type="Gene3D" id="2.60.210.10">
    <property type="entry name" value="Apoptosis, Tumor Necrosis Factor Receptor Associated Protein 2, Chain A"/>
    <property type="match status" value="1"/>
</dbReference>
<dbReference type="Gene3D" id="3.30.710.10">
    <property type="entry name" value="Potassium Channel Kv1.1, Chain A"/>
    <property type="match status" value="1"/>
</dbReference>
<dbReference type="EMBL" id="BGPR01004762">
    <property type="protein sequence ID" value="GBN03061.1"/>
    <property type="molecule type" value="Genomic_DNA"/>
</dbReference>
<dbReference type="Pfam" id="PF00651">
    <property type="entry name" value="BTB"/>
    <property type="match status" value="1"/>
</dbReference>
<reference evidence="2 3" key="1">
    <citation type="journal article" date="2019" name="Sci. Rep.">
        <title>Orb-weaving spider Araneus ventricosus genome elucidates the spidroin gene catalogue.</title>
        <authorList>
            <person name="Kono N."/>
            <person name="Nakamura H."/>
            <person name="Ohtoshi R."/>
            <person name="Moran D.A.P."/>
            <person name="Shinohara A."/>
            <person name="Yoshida Y."/>
            <person name="Fujiwara M."/>
            <person name="Mori M."/>
            <person name="Tomita M."/>
            <person name="Arakawa K."/>
        </authorList>
    </citation>
    <scope>NUCLEOTIDE SEQUENCE [LARGE SCALE GENOMIC DNA]</scope>
</reference>
<dbReference type="SUPFAM" id="SSF49599">
    <property type="entry name" value="TRAF domain-like"/>
    <property type="match status" value="1"/>
</dbReference>
<dbReference type="AlphaFoldDB" id="A0A4Y2KL20"/>
<dbReference type="Gene3D" id="1.25.40.420">
    <property type="match status" value="1"/>
</dbReference>
<dbReference type="PROSITE" id="PS50097">
    <property type="entry name" value="BTB"/>
    <property type="match status" value="1"/>
</dbReference>
<dbReference type="InterPro" id="IPR008974">
    <property type="entry name" value="TRAF-like"/>
</dbReference>
<dbReference type="Proteomes" id="UP000499080">
    <property type="component" value="Unassembled WGS sequence"/>
</dbReference>
<evidence type="ECO:0000259" key="1">
    <source>
        <dbReference type="PROSITE" id="PS50097"/>
    </source>
</evidence>
<dbReference type="SUPFAM" id="SSF54695">
    <property type="entry name" value="POZ domain"/>
    <property type="match status" value="1"/>
</dbReference>
<protein>
    <submittedName>
        <fullName evidence="2">TD and POZ domain-containing protein 1</fullName>
    </submittedName>
</protein>
<dbReference type="SMART" id="SM00225">
    <property type="entry name" value="BTB"/>
    <property type="match status" value="1"/>
</dbReference>
<dbReference type="OrthoDB" id="10249567at2759"/>
<accession>A0A4Y2KL20</accession>
<proteinExistence type="predicted"/>
<dbReference type="CDD" id="cd18186">
    <property type="entry name" value="BTB_POZ_ZBTB_KLHL-like"/>
    <property type="match status" value="1"/>
</dbReference>
<sequence length="528" mass="61020">MASRDVNERKCFTFIWKIENASYFWQKPREYFSSPSFVVHEIEATKWKLNLYPSYITNALEDNTIAFCLVRQFDSKGSEKLGIEWQVGLLASDGTILSACCRKKGDFRKGKFVDFDLIPARRADVFHARRREFLSQGTLLVSCKIWKSVGEMAEDIQWVARTCLAVEKRSFTWKVGHFSALESEKKYTYEIKSLETGEQIISLDLFLTGGLNSEEIRFAVTRKDPKIRCCMLELSPVDAFGNAVERLKDEFLFDVPDESKQSPLCLSKAKLKEKNKVLSLLCMCGFSAGVIMKEIERVLSDRTSFKIRDAENLCFERENEIKRVISDSITTKNSETKNHCLGSENVLHGLKNVLINDFKSMLNERIQSDIQLRTRSKTYPSHKCILSARSPVFKAMFSNDMKEKINDSVDIPDLNDDTVFRMLQYIYSAEVEELEWRSAIQLYEAADKYEILTLRDECSSYLKNNLCRNKACEALVLADLHQDEGLKSFVQDFIVRQGKDIVFSKEWDQLMETDPRLAAETMRLKYKE</sequence>